<reference evidence="1" key="1">
    <citation type="journal article" date="2015" name="Nature">
        <title>Complex archaea that bridge the gap between prokaryotes and eukaryotes.</title>
        <authorList>
            <person name="Spang A."/>
            <person name="Saw J.H."/>
            <person name="Jorgensen S.L."/>
            <person name="Zaremba-Niedzwiedzka K."/>
            <person name="Martijn J."/>
            <person name="Lind A.E."/>
            <person name="van Eijk R."/>
            <person name="Schleper C."/>
            <person name="Guy L."/>
            <person name="Ettema T.J."/>
        </authorList>
    </citation>
    <scope>NUCLEOTIDE SEQUENCE</scope>
</reference>
<name>A0A0F9C173_9ZZZZ</name>
<gene>
    <name evidence="1" type="ORF">LCGC14_2379950</name>
</gene>
<accession>A0A0F9C173</accession>
<evidence type="ECO:0000313" key="1">
    <source>
        <dbReference type="EMBL" id="KKL27955.1"/>
    </source>
</evidence>
<dbReference type="EMBL" id="LAZR01035271">
    <property type="protein sequence ID" value="KKL27955.1"/>
    <property type="molecule type" value="Genomic_DNA"/>
</dbReference>
<protein>
    <submittedName>
        <fullName evidence="1">Uncharacterized protein</fullName>
    </submittedName>
</protein>
<comment type="caution">
    <text evidence="1">The sequence shown here is derived from an EMBL/GenBank/DDBJ whole genome shotgun (WGS) entry which is preliminary data.</text>
</comment>
<proteinExistence type="predicted"/>
<organism evidence="1">
    <name type="scientific">marine sediment metagenome</name>
    <dbReference type="NCBI Taxonomy" id="412755"/>
    <lineage>
        <taxon>unclassified sequences</taxon>
        <taxon>metagenomes</taxon>
        <taxon>ecological metagenomes</taxon>
    </lineage>
</organism>
<dbReference type="AlphaFoldDB" id="A0A0F9C173"/>
<sequence>MQTIIITSDDTITIDGEAYKIVKSETFTPGYPDFPPTVREERDEETGGLLVEFGVNRLALIDDEVTQVKNSTCDRYVVVPIED</sequence>